<comment type="caution">
    <text evidence="2">The sequence shown here is derived from an EMBL/GenBank/DDBJ whole genome shotgun (WGS) entry which is preliminary data.</text>
</comment>
<evidence type="ECO:0000313" key="3">
    <source>
        <dbReference type="Proteomes" id="UP000494206"/>
    </source>
</evidence>
<protein>
    <submittedName>
        <fullName evidence="2">Uncharacterized protein</fullName>
    </submittedName>
</protein>
<keyword evidence="3" id="KW-1185">Reference proteome</keyword>
<dbReference type="EMBL" id="CADEPM010000004">
    <property type="protein sequence ID" value="CAB3403852.1"/>
    <property type="molecule type" value="Genomic_DNA"/>
</dbReference>
<evidence type="ECO:0000313" key="2">
    <source>
        <dbReference type="EMBL" id="CAB3403852.1"/>
    </source>
</evidence>
<reference evidence="2 3" key="1">
    <citation type="submission" date="2020-04" db="EMBL/GenBank/DDBJ databases">
        <authorList>
            <person name="Laetsch R D."/>
            <person name="Stevens L."/>
            <person name="Kumar S."/>
            <person name="Blaxter L. M."/>
        </authorList>
    </citation>
    <scope>NUCLEOTIDE SEQUENCE [LARGE SCALE GENOMIC DNA]</scope>
</reference>
<evidence type="ECO:0000256" key="1">
    <source>
        <dbReference type="SAM" id="MobiDB-lite"/>
    </source>
</evidence>
<accession>A0A8S1EWG5</accession>
<feature type="compositionally biased region" description="Basic and acidic residues" evidence="1">
    <location>
        <begin position="35"/>
        <end position="48"/>
    </location>
</feature>
<proteinExistence type="predicted"/>
<gene>
    <name evidence="2" type="ORF">CBOVIS_LOCUS6263</name>
</gene>
<feature type="region of interest" description="Disordered" evidence="1">
    <location>
        <begin position="31"/>
        <end position="57"/>
    </location>
</feature>
<name>A0A8S1EWG5_9PELO</name>
<sequence>MDENRAGSWLSGWLAGWCVCVSGRRIGQPNKAINRRNEGRKEDVKKADDDEEEEKKKKKGWLAGWLGSVGVEVEPEGPAHAKKELREAVVCAKNGKELEIVLTANGECAGRNAAVVVVCASDPAGPAQPAVLRPLLYFCPRIPVGAVHPRSVSSPNTVCGLRTSSVVFVQPADVVRRRDFRSVDGDVVDDGVDGALARYCAFMDMAGGKKGKRLAENNNPVQLISGISSLMPGCLDK</sequence>
<organism evidence="2 3">
    <name type="scientific">Caenorhabditis bovis</name>
    <dbReference type="NCBI Taxonomy" id="2654633"/>
    <lineage>
        <taxon>Eukaryota</taxon>
        <taxon>Metazoa</taxon>
        <taxon>Ecdysozoa</taxon>
        <taxon>Nematoda</taxon>
        <taxon>Chromadorea</taxon>
        <taxon>Rhabditida</taxon>
        <taxon>Rhabditina</taxon>
        <taxon>Rhabditomorpha</taxon>
        <taxon>Rhabditoidea</taxon>
        <taxon>Rhabditidae</taxon>
        <taxon>Peloderinae</taxon>
        <taxon>Caenorhabditis</taxon>
    </lineage>
</organism>
<dbReference type="AlphaFoldDB" id="A0A8S1EWG5"/>
<dbReference type="Proteomes" id="UP000494206">
    <property type="component" value="Unassembled WGS sequence"/>
</dbReference>